<protein>
    <recommendedName>
        <fullName evidence="2">DDE-1 domain-containing protein</fullName>
    </recommendedName>
</protein>
<feature type="compositionally biased region" description="Basic and acidic residues" evidence="1">
    <location>
        <begin position="172"/>
        <end position="185"/>
    </location>
</feature>
<proteinExistence type="predicted"/>
<sequence>MVHPQAVFEVQDKGWMDTTLFKKWLEHFIQRVKPSPDDFNTDTPPRCVQKEPINGESIGTDNEDELPLARLKKSKAIDNAKSSGFIDPDSDYDVYLQDSDSDPEFNPGICEVRHCKDPVWSACEECDILVCYDHFMEEVNTCGQHGKKNKNDKKKDKGKENTLVKNQVARQETTKKGVHHEEENNTSRGRQGGEEGDTTEIETGEGGL</sequence>
<dbReference type="InterPro" id="IPR004875">
    <property type="entry name" value="DDE_SF_endonuclease_dom"/>
</dbReference>
<dbReference type="GO" id="GO:0003676">
    <property type="term" value="F:nucleic acid binding"/>
    <property type="evidence" value="ECO:0007669"/>
    <property type="project" value="InterPro"/>
</dbReference>
<feature type="compositionally biased region" description="Basic and acidic residues" evidence="1">
    <location>
        <begin position="153"/>
        <end position="162"/>
    </location>
</feature>
<evidence type="ECO:0000259" key="2">
    <source>
        <dbReference type="Pfam" id="PF03184"/>
    </source>
</evidence>
<gene>
    <name evidence="3" type="ORF">RRG08_063727</name>
</gene>
<evidence type="ECO:0000313" key="3">
    <source>
        <dbReference type="EMBL" id="KAK3776184.1"/>
    </source>
</evidence>
<evidence type="ECO:0000313" key="4">
    <source>
        <dbReference type="Proteomes" id="UP001283361"/>
    </source>
</evidence>
<accession>A0AAE0ZV32</accession>
<evidence type="ECO:0000256" key="1">
    <source>
        <dbReference type="SAM" id="MobiDB-lite"/>
    </source>
</evidence>
<dbReference type="SUPFAM" id="SSF118310">
    <property type="entry name" value="AN1-like Zinc finger"/>
    <property type="match status" value="1"/>
</dbReference>
<comment type="caution">
    <text evidence="3">The sequence shown here is derived from an EMBL/GenBank/DDBJ whole genome shotgun (WGS) entry which is preliminary data.</text>
</comment>
<dbReference type="Pfam" id="PF03184">
    <property type="entry name" value="DDE_1"/>
    <property type="match status" value="1"/>
</dbReference>
<reference evidence="3" key="1">
    <citation type="journal article" date="2023" name="G3 (Bethesda)">
        <title>A reference genome for the long-term kleptoplast-retaining sea slug Elysia crispata morphotype clarki.</title>
        <authorList>
            <person name="Eastman K.E."/>
            <person name="Pendleton A.L."/>
            <person name="Shaikh M.A."/>
            <person name="Suttiyut T."/>
            <person name="Ogas R."/>
            <person name="Tomko P."/>
            <person name="Gavelis G."/>
            <person name="Widhalm J.R."/>
            <person name="Wisecaver J.H."/>
        </authorList>
    </citation>
    <scope>NUCLEOTIDE SEQUENCE</scope>
    <source>
        <strain evidence="3">ECLA1</strain>
    </source>
</reference>
<organism evidence="3 4">
    <name type="scientific">Elysia crispata</name>
    <name type="common">lettuce slug</name>
    <dbReference type="NCBI Taxonomy" id="231223"/>
    <lineage>
        <taxon>Eukaryota</taxon>
        <taxon>Metazoa</taxon>
        <taxon>Spiralia</taxon>
        <taxon>Lophotrochozoa</taxon>
        <taxon>Mollusca</taxon>
        <taxon>Gastropoda</taxon>
        <taxon>Heterobranchia</taxon>
        <taxon>Euthyneura</taxon>
        <taxon>Panpulmonata</taxon>
        <taxon>Sacoglossa</taxon>
        <taxon>Placobranchoidea</taxon>
        <taxon>Plakobranchidae</taxon>
        <taxon>Elysia</taxon>
    </lineage>
</organism>
<dbReference type="Proteomes" id="UP001283361">
    <property type="component" value="Unassembled WGS sequence"/>
</dbReference>
<name>A0AAE0ZV32_9GAST</name>
<feature type="region of interest" description="Disordered" evidence="1">
    <location>
        <begin position="35"/>
        <end position="62"/>
    </location>
</feature>
<feature type="region of interest" description="Disordered" evidence="1">
    <location>
        <begin position="142"/>
        <end position="208"/>
    </location>
</feature>
<feature type="compositionally biased region" description="Acidic residues" evidence="1">
    <location>
        <begin position="194"/>
        <end position="208"/>
    </location>
</feature>
<dbReference type="InterPro" id="IPR035896">
    <property type="entry name" value="AN1-like_Znf"/>
</dbReference>
<dbReference type="EMBL" id="JAWDGP010003243">
    <property type="protein sequence ID" value="KAK3776184.1"/>
    <property type="molecule type" value="Genomic_DNA"/>
</dbReference>
<feature type="domain" description="DDE-1" evidence="2">
    <location>
        <begin position="6"/>
        <end position="33"/>
    </location>
</feature>
<dbReference type="AlphaFoldDB" id="A0AAE0ZV32"/>
<keyword evidence="4" id="KW-1185">Reference proteome</keyword>